<feature type="transmembrane region" description="Helical" evidence="9">
    <location>
        <begin position="34"/>
        <end position="51"/>
    </location>
</feature>
<evidence type="ECO:0000256" key="6">
    <source>
        <dbReference type="ARBA" id="ARBA00022989"/>
    </source>
</evidence>
<reference evidence="10 11" key="1">
    <citation type="submission" date="2020-04" db="EMBL/GenBank/DDBJ databases">
        <title>Novel Paenibacillus strain UniB2 isolated from commercial digestive syrup.</title>
        <authorList>
            <person name="Thorat V."/>
            <person name="Kirdat K."/>
            <person name="Tiwarekar B."/>
            <person name="Yadav A."/>
        </authorList>
    </citation>
    <scope>NUCLEOTIDE SEQUENCE [LARGE SCALE GENOMIC DNA]</scope>
    <source>
        <strain evidence="10 11">UniB2</strain>
    </source>
</reference>
<dbReference type="Proteomes" id="UP000502136">
    <property type="component" value="Chromosome"/>
</dbReference>
<evidence type="ECO:0000256" key="5">
    <source>
        <dbReference type="ARBA" id="ARBA00022692"/>
    </source>
</evidence>
<keyword evidence="7 8" id="KW-0472">Membrane</keyword>
<feature type="transmembrane region" description="Helical" evidence="9">
    <location>
        <begin position="121"/>
        <end position="143"/>
    </location>
</feature>
<organism evidence="10 11">
    <name type="scientific">Paenibacillus albicereus</name>
    <dbReference type="NCBI Taxonomy" id="2726185"/>
    <lineage>
        <taxon>Bacteria</taxon>
        <taxon>Bacillati</taxon>
        <taxon>Bacillota</taxon>
        <taxon>Bacilli</taxon>
        <taxon>Bacillales</taxon>
        <taxon>Paenibacillaceae</taxon>
        <taxon>Paenibacillus</taxon>
    </lineage>
</organism>
<sequence>MPTVSPLRRIVFIALFAALFVVFSAIQIQLGFSPVPFTLQTMAVALAASFLGARDSFLSLMLVYALTATGLPLIGYKGGLSLFAGPTAGFLWIFPACALLIGLIVPRLLARTAELGPVRTFLGTLIVMELFGSLLAYVGGIPWLMQATGMSFAKAMAGGCYPFLLPDLLKNIVAAAAAVALRSYLPSLRLLRAAERSEHPTAAA</sequence>
<dbReference type="PANTHER" id="PTHR34295:SF4">
    <property type="entry name" value="BIOTIN TRANSPORTER BIOY-RELATED"/>
    <property type="match status" value="1"/>
</dbReference>
<feature type="transmembrane region" description="Helical" evidence="9">
    <location>
        <begin position="88"/>
        <end position="109"/>
    </location>
</feature>
<dbReference type="EMBL" id="CP051428">
    <property type="protein sequence ID" value="QJC52208.1"/>
    <property type="molecule type" value="Genomic_DNA"/>
</dbReference>
<evidence type="ECO:0000256" key="9">
    <source>
        <dbReference type="SAM" id="Phobius"/>
    </source>
</evidence>
<evidence type="ECO:0000313" key="11">
    <source>
        <dbReference type="Proteomes" id="UP000502136"/>
    </source>
</evidence>
<evidence type="ECO:0000256" key="1">
    <source>
        <dbReference type="ARBA" id="ARBA00004651"/>
    </source>
</evidence>
<dbReference type="GO" id="GO:0015225">
    <property type="term" value="F:biotin transmembrane transporter activity"/>
    <property type="evidence" value="ECO:0007669"/>
    <property type="project" value="UniProtKB-UniRule"/>
</dbReference>
<dbReference type="RefSeq" id="WP_168907783.1">
    <property type="nucleotide sequence ID" value="NZ_CP051428.1"/>
</dbReference>
<dbReference type="PANTHER" id="PTHR34295">
    <property type="entry name" value="BIOTIN TRANSPORTER BIOY"/>
    <property type="match status" value="1"/>
</dbReference>
<comment type="subcellular location">
    <subcellularLocation>
        <location evidence="1 8">Cell membrane</location>
        <topology evidence="1 8">Multi-pass membrane protein</topology>
    </subcellularLocation>
</comment>
<evidence type="ECO:0000256" key="8">
    <source>
        <dbReference type="PIRNR" id="PIRNR016661"/>
    </source>
</evidence>
<evidence type="ECO:0000256" key="4">
    <source>
        <dbReference type="ARBA" id="ARBA00022475"/>
    </source>
</evidence>
<name>A0A6H2GYL6_9BACL</name>
<dbReference type="AlphaFoldDB" id="A0A6H2GYL6"/>
<accession>A0A6H2GYL6</accession>
<dbReference type="Pfam" id="PF02632">
    <property type="entry name" value="BioY"/>
    <property type="match status" value="1"/>
</dbReference>
<feature type="transmembrane region" description="Helical" evidence="9">
    <location>
        <begin position="58"/>
        <end position="76"/>
    </location>
</feature>
<protein>
    <recommendedName>
        <fullName evidence="8">Biotin transporter</fullName>
    </recommendedName>
</protein>
<dbReference type="PIRSF" id="PIRSF016661">
    <property type="entry name" value="BioY"/>
    <property type="match status" value="1"/>
</dbReference>
<keyword evidence="11" id="KW-1185">Reference proteome</keyword>
<keyword evidence="3 8" id="KW-0813">Transport</keyword>
<evidence type="ECO:0000256" key="7">
    <source>
        <dbReference type="ARBA" id="ARBA00023136"/>
    </source>
</evidence>
<keyword evidence="5 9" id="KW-0812">Transmembrane</keyword>
<proteinExistence type="inferred from homology"/>
<dbReference type="KEGG" id="palr:HGI30_12000"/>
<gene>
    <name evidence="10" type="ORF">HGI30_12000</name>
</gene>
<evidence type="ECO:0000313" key="10">
    <source>
        <dbReference type="EMBL" id="QJC52208.1"/>
    </source>
</evidence>
<dbReference type="InterPro" id="IPR003784">
    <property type="entry name" value="BioY"/>
</dbReference>
<evidence type="ECO:0000256" key="3">
    <source>
        <dbReference type="ARBA" id="ARBA00022448"/>
    </source>
</evidence>
<evidence type="ECO:0000256" key="2">
    <source>
        <dbReference type="ARBA" id="ARBA00010692"/>
    </source>
</evidence>
<keyword evidence="6 9" id="KW-1133">Transmembrane helix</keyword>
<feature type="transmembrane region" description="Helical" evidence="9">
    <location>
        <begin position="163"/>
        <end position="185"/>
    </location>
</feature>
<keyword evidence="4 8" id="KW-1003">Cell membrane</keyword>
<comment type="similarity">
    <text evidence="2 8">Belongs to the BioY family.</text>
</comment>
<dbReference type="GO" id="GO:0005886">
    <property type="term" value="C:plasma membrane"/>
    <property type="evidence" value="ECO:0007669"/>
    <property type="project" value="UniProtKB-SubCell"/>
</dbReference>
<dbReference type="Gene3D" id="1.10.1760.20">
    <property type="match status" value="1"/>
</dbReference>